<feature type="non-terminal residue" evidence="1">
    <location>
        <position position="111"/>
    </location>
</feature>
<dbReference type="EMBL" id="BTSY01000003">
    <property type="protein sequence ID" value="GMT18156.1"/>
    <property type="molecule type" value="Genomic_DNA"/>
</dbReference>
<comment type="caution">
    <text evidence="1">The sequence shown here is derived from an EMBL/GenBank/DDBJ whole genome shotgun (WGS) entry which is preliminary data.</text>
</comment>
<protein>
    <submittedName>
        <fullName evidence="1">Uncharacterized protein</fullName>
    </submittedName>
</protein>
<evidence type="ECO:0000313" key="1">
    <source>
        <dbReference type="EMBL" id="GMT18156.1"/>
    </source>
</evidence>
<dbReference type="AlphaFoldDB" id="A0AAV5VHM3"/>
<proteinExistence type="predicted"/>
<feature type="non-terminal residue" evidence="1">
    <location>
        <position position="1"/>
    </location>
</feature>
<evidence type="ECO:0000313" key="2">
    <source>
        <dbReference type="Proteomes" id="UP001432322"/>
    </source>
</evidence>
<name>A0AAV5VHM3_9BILA</name>
<reference evidence="1" key="1">
    <citation type="submission" date="2023-10" db="EMBL/GenBank/DDBJ databases">
        <title>Genome assembly of Pristionchus species.</title>
        <authorList>
            <person name="Yoshida K."/>
            <person name="Sommer R.J."/>
        </authorList>
    </citation>
    <scope>NUCLEOTIDE SEQUENCE</scope>
    <source>
        <strain evidence="1">RS5133</strain>
    </source>
</reference>
<sequence>CLSTRVKRLRVDNFCQDEGTIQCKNIVKFLNGIKINEINIVDDTISDKKAAYFLELMDCCRIEKCYLSIIDCRLFNPVQFLLDLACRCKAIHLFQLPNFSVAPKNSAYLFG</sequence>
<keyword evidence="2" id="KW-1185">Reference proteome</keyword>
<organism evidence="1 2">
    <name type="scientific">Pristionchus fissidentatus</name>
    <dbReference type="NCBI Taxonomy" id="1538716"/>
    <lineage>
        <taxon>Eukaryota</taxon>
        <taxon>Metazoa</taxon>
        <taxon>Ecdysozoa</taxon>
        <taxon>Nematoda</taxon>
        <taxon>Chromadorea</taxon>
        <taxon>Rhabditida</taxon>
        <taxon>Rhabditina</taxon>
        <taxon>Diplogasteromorpha</taxon>
        <taxon>Diplogasteroidea</taxon>
        <taxon>Neodiplogasteridae</taxon>
        <taxon>Pristionchus</taxon>
    </lineage>
</organism>
<gene>
    <name evidence="1" type="ORF">PFISCL1PPCAC_9453</name>
</gene>
<accession>A0AAV5VHM3</accession>
<dbReference type="Proteomes" id="UP001432322">
    <property type="component" value="Unassembled WGS sequence"/>
</dbReference>